<evidence type="ECO:0000259" key="3">
    <source>
        <dbReference type="PROSITE" id="PS50076"/>
    </source>
</evidence>
<sequence>MDRDTLLLGLAAVFAGIAALMGVLAFTDSLFLLLVSLPFGVTAYLMWEHATGRLARRLREREAGRRTTADAEAGPGASRSRLGREARRRAEAGRRARGGRRAGGTANARAGPGDTRGSPAAGTGMPVREAYRELGLSPGASRGDVKRAYRERVKETHPDSGGDEEAFKRVNRAYDALRDD</sequence>
<dbReference type="OrthoDB" id="11397at2157"/>
<name>A0A7D5LCH6_9EURY</name>
<dbReference type="Proteomes" id="UP000509626">
    <property type="component" value="Chromosome"/>
</dbReference>
<reference evidence="4 5" key="1">
    <citation type="submission" date="2020-06" db="EMBL/GenBank/DDBJ databases">
        <title>NJ-3-1, isolated from saline soil.</title>
        <authorList>
            <person name="Cui H.L."/>
            <person name="Shi X."/>
        </authorList>
    </citation>
    <scope>NUCLEOTIDE SEQUENCE [LARGE SCALE GENOMIC DNA]</scope>
    <source>
        <strain evidence="4 5">NJ-3-1</strain>
    </source>
</reference>
<feature type="transmembrane region" description="Helical" evidence="2">
    <location>
        <begin position="7"/>
        <end position="24"/>
    </location>
</feature>
<dbReference type="PANTHER" id="PTHR24074">
    <property type="entry name" value="CO-CHAPERONE PROTEIN DJLA"/>
    <property type="match status" value="1"/>
</dbReference>
<organism evidence="4 5">
    <name type="scientific">Halorarum salinum</name>
    <dbReference type="NCBI Taxonomy" id="2743089"/>
    <lineage>
        <taxon>Archaea</taxon>
        <taxon>Methanobacteriati</taxon>
        <taxon>Methanobacteriota</taxon>
        <taxon>Stenosarchaea group</taxon>
        <taxon>Halobacteria</taxon>
        <taxon>Halobacteriales</taxon>
        <taxon>Haloferacaceae</taxon>
        <taxon>Halorarum</taxon>
    </lineage>
</organism>
<proteinExistence type="predicted"/>
<feature type="region of interest" description="Disordered" evidence="1">
    <location>
        <begin position="61"/>
        <end position="180"/>
    </location>
</feature>
<feature type="compositionally biased region" description="Basic and acidic residues" evidence="1">
    <location>
        <begin position="143"/>
        <end position="168"/>
    </location>
</feature>
<keyword evidence="2" id="KW-0812">Transmembrane</keyword>
<dbReference type="Pfam" id="PF00226">
    <property type="entry name" value="DnaJ"/>
    <property type="match status" value="1"/>
</dbReference>
<protein>
    <submittedName>
        <fullName evidence="4">J domain-containing protein</fullName>
    </submittedName>
</protein>
<keyword evidence="5" id="KW-1185">Reference proteome</keyword>
<dbReference type="EMBL" id="CP058579">
    <property type="protein sequence ID" value="QLG63370.1"/>
    <property type="molecule type" value="Genomic_DNA"/>
</dbReference>
<evidence type="ECO:0000256" key="1">
    <source>
        <dbReference type="SAM" id="MobiDB-lite"/>
    </source>
</evidence>
<feature type="transmembrane region" description="Helical" evidence="2">
    <location>
        <begin position="30"/>
        <end position="47"/>
    </location>
</feature>
<dbReference type="InterPro" id="IPR050817">
    <property type="entry name" value="DjlA_DnaK_co-chaperone"/>
</dbReference>
<keyword evidence="2" id="KW-0472">Membrane</keyword>
<feature type="compositionally biased region" description="Low complexity" evidence="1">
    <location>
        <begin position="103"/>
        <end position="113"/>
    </location>
</feature>
<feature type="compositionally biased region" description="Basic and acidic residues" evidence="1">
    <location>
        <begin position="82"/>
        <end position="94"/>
    </location>
</feature>
<dbReference type="InterPro" id="IPR036869">
    <property type="entry name" value="J_dom_sf"/>
</dbReference>
<keyword evidence="2" id="KW-1133">Transmembrane helix</keyword>
<evidence type="ECO:0000313" key="5">
    <source>
        <dbReference type="Proteomes" id="UP000509626"/>
    </source>
</evidence>
<evidence type="ECO:0000256" key="2">
    <source>
        <dbReference type="SAM" id="Phobius"/>
    </source>
</evidence>
<accession>A0A7D5LCH6</accession>
<dbReference type="SUPFAM" id="SSF46565">
    <property type="entry name" value="Chaperone J-domain"/>
    <property type="match status" value="1"/>
</dbReference>
<evidence type="ECO:0000313" key="4">
    <source>
        <dbReference type="EMBL" id="QLG63370.1"/>
    </source>
</evidence>
<dbReference type="SMART" id="SM00271">
    <property type="entry name" value="DnaJ"/>
    <property type="match status" value="1"/>
</dbReference>
<gene>
    <name evidence="4" type="ORF">HUG12_17170</name>
</gene>
<dbReference type="PROSITE" id="PS50076">
    <property type="entry name" value="DNAJ_2"/>
    <property type="match status" value="1"/>
</dbReference>
<dbReference type="KEGG" id="halu:HUG12_17170"/>
<dbReference type="GeneID" id="56039227"/>
<dbReference type="AlphaFoldDB" id="A0A7D5LCH6"/>
<dbReference type="CDD" id="cd06257">
    <property type="entry name" value="DnaJ"/>
    <property type="match status" value="1"/>
</dbReference>
<feature type="compositionally biased region" description="Low complexity" evidence="1">
    <location>
        <begin position="70"/>
        <end position="80"/>
    </location>
</feature>
<dbReference type="PRINTS" id="PR00625">
    <property type="entry name" value="JDOMAIN"/>
</dbReference>
<dbReference type="RefSeq" id="WP_179269954.1">
    <property type="nucleotide sequence ID" value="NZ_CP058579.1"/>
</dbReference>
<dbReference type="InterPro" id="IPR001623">
    <property type="entry name" value="DnaJ_domain"/>
</dbReference>
<feature type="domain" description="J" evidence="3">
    <location>
        <begin position="129"/>
        <end position="180"/>
    </location>
</feature>
<dbReference type="Gene3D" id="1.10.287.110">
    <property type="entry name" value="DnaJ domain"/>
    <property type="match status" value="1"/>
</dbReference>